<accession>A0ABV8S881</accession>
<evidence type="ECO:0000313" key="2">
    <source>
        <dbReference type="Proteomes" id="UP001595755"/>
    </source>
</evidence>
<organism evidence="1 2">
    <name type="scientific">Cohnella boryungensis</name>
    <dbReference type="NCBI Taxonomy" id="768479"/>
    <lineage>
        <taxon>Bacteria</taxon>
        <taxon>Bacillati</taxon>
        <taxon>Bacillota</taxon>
        <taxon>Bacilli</taxon>
        <taxon>Bacillales</taxon>
        <taxon>Paenibacillaceae</taxon>
        <taxon>Cohnella</taxon>
    </lineage>
</organism>
<sequence>MRRIVPSRKAFFMPISSLSGLMGQANSLKAAQDRSSRQLHPEYP</sequence>
<dbReference type="Proteomes" id="UP001595755">
    <property type="component" value="Unassembled WGS sequence"/>
</dbReference>
<keyword evidence="2" id="KW-1185">Reference proteome</keyword>
<protein>
    <submittedName>
        <fullName evidence="1">Uncharacterized protein</fullName>
    </submittedName>
</protein>
<proteinExistence type="predicted"/>
<comment type="caution">
    <text evidence="1">The sequence shown here is derived from an EMBL/GenBank/DDBJ whole genome shotgun (WGS) entry which is preliminary data.</text>
</comment>
<name>A0ABV8S881_9BACL</name>
<evidence type="ECO:0000313" key="1">
    <source>
        <dbReference type="EMBL" id="MFC4303791.1"/>
    </source>
</evidence>
<dbReference type="EMBL" id="JBHSED010000015">
    <property type="protein sequence ID" value="MFC4303791.1"/>
    <property type="molecule type" value="Genomic_DNA"/>
</dbReference>
<gene>
    <name evidence="1" type="ORF">ACFO1S_10085</name>
</gene>
<reference evidence="2" key="1">
    <citation type="journal article" date="2019" name="Int. J. Syst. Evol. Microbiol.">
        <title>The Global Catalogue of Microorganisms (GCM) 10K type strain sequencing project: providing services to taxonomists for standard genome sequencing and annotation.</title>
        <authorList>
            <consortium name="The Broad Institute Genomics Platform"/>
            <consortium name="The Broad Institute Genome Sequencing Center for Infectious Disease"/>
            <person name="Wu L."/>
            <person name="Ma J."/>
        </authorList>
    </citation>
    <scope>NUCLEOTIDE SEQUENCE [LARGE SCALE GENOMIC DNA]</scope>
    <source>
        <strain evidence="2">CGMCC 4.1641</strain>
    </source>
</reference>